<dbReference type="InterPro" id="IPR006084">
    <property type="entry name" value="XPG/Rad2"/>
</dbReference>
<evidence type="ECO:0000313" key="20">
    <source>
        <dbReference type="Proteomes" id="UP001176961"/>
    </source>
</evidence>
<proteinExistence type="inferred from homology"/>
<evidence type="ECO:0000256" key="7">
    <source>
        <dbReference type="ARBA" id="ARBA00022763"/>
    </source>
</evidence>
<evidence type="ECO:0000256" key="11">
    <source>
        <dbReference type="ARBA" id="ARBA00023128"/>
    </source>
</evidence>
<dbReference type="Proteomes" id="UP001176961">
    <property type="component" value="Unassembled WGS sequence"/>
</dbReference>
<keyword evidence="3 15" id="KW-0235">DNA replication</keyword>
<comment type="similarity">
    <text evidence="14 15">Belongs to the XPG/RAD2 endonuclease family. FEN1 subfamily.</text>
</comment>
<feature type="domain" description="XPG-I" evidence="17">
    <location>
        <begin position="146"/>
        <end position="218"/>
    </location>
</feature>
<dbReference type="SMART" id="SM00279">
    <property type="entry name" value="HhH2"/>
    <property type="match status" value="1"/>
</dbReference>
<dbReference type="Pfam" id="PF00752">
    <property type="entry name" value="XPG_N"/>
    <property type="match status" value="1"/>
</dbReference>
<dbReference type="Gene3D" id="1.10.150.20">
    <property type="entry name" value="5' to 3' exonuclease, C-terminal subdomain"/>
    <property type="match status" value="1"/>
</dbReference>
<keyword evidence="6 15" id="KW-0255">Endonuclease</keyword>
<dbReference type="HAMAP" id="MF_00614">
    <property type="entry name" value="Fen"/>
    <property type="match status" value="1"/>
</dbReference>
<evidence type="ECO:0000256" key="15">
    <source>
        <dbReference type="HAMAP-Rule" id="MF_03140"/>
    </source>
</evidence>
<dbReference type="FunFam" id="3.40.50.1010:FF:000003">
    <property type="entry name" value="Flap endonuclease 1"/>
    <property type="match status" value="1"/>
</dbReference>
<dbReference type="GO" id="GO:0043137">
    <property type="term" value="P:DNA replication, removal of RNA primer"/>
    <property type="evidence" value="ECO:0007669"/>
    <property type="project" value="UniProtKB-UniRule"/>
</dbReference>
<accession>A0AA36GN02</accession>
<feature type="compositionally biased region" description="Basic residues" evidence="16">
    <location>
        <begin position="367"/>
        <end position="379"/>
    </location>
</feature>
<comment type="subcellular location">
    <subcellularLocation>
        <location evidence="1 15">Mitochondrion</location>
    </subcellularLocation>
    <subcellularLocation>
        <location evidence="15">Nucleus</location>
        <location evidence="15">Nucleolus</location>
    </subcellularLocation>
    <subcellularLocation>
        <location evidence="15">Nucleus</location>
        <location evidence="15">Nucleoplasm</location>
    </subcellularLocation>
    <text evidence="15">Resides mostly in the nucleoli and relocalizes to the nucleoplasm upon DNA damage.</text>
</comment>
<keyword evidence="4 15" id="KW-0540">Nuclease</keyword>
<dbReference type="GO" id="GO:0005730">
    <property type="term" value="C:nucleolus"/>
    <property type="evidence" value="ECO:0007669"/>
    <property type="project" value="UniProtKB-SubCell"/>
</dbReference>
<sequence length="379" mass="42955">MGIKDLSKVIADNAPNAIKLNEMKSYFGRKVAIDASMCLYQFLIAVRQDGSQLQSESGETTSHLMGMFYRTIRMIDNGVKPCYVFDGKPPDMKSGELEKRSEKRAEAEKALTEAKERGDVEAVDKFERRLVKVTKEQNEDVKKLLRLMGVPIVEARGEAEAQCAALVKAKKVYGTATEDMDALTFGSDVLLRHMTFAEAKKMPIKEFSLPRILSDFDMTYEQFIDLCILLGCDYCESIRGVGPKKAFELIKAHGDIESVLENIDTKKYQIPENWPYKRARELFLHPEVAECESLELVWKEPDVDGILKFMCEEKNFNEERVKSAIAKMQKGRSAAAQGRIDAFFSVNKTVRSEPTSAKRKVEEQKKTTKKRGPPLKKPK</sequence>
<protein>
    <recommendedName>
        <fullName evidence="15">Flap endonuclease 1</fullName>
        <shortName evidence="15">FEN-1</shortName>
        <ecNumber evidence="15">3.1.-.-</ecNumber>
    </recommendedName>
    <alternativeName>
        <fullName evidence="15">Flap structure-specific endonuclease 1</fullName>
    </alternativeName>
</protein>
<keyword evidence="13 15" id="KW-0539">Nucleus</keyword>
<keyword evidence="10 15" id="KW-0460">Magnesium</keyword>
<dbReference type="GO" id="GO:0017108">
    <property type="term" value="F:5'-flap endonuclease activity"/>
    <property type="evidence" value="ECO:0007669"/>
    <property type="project" value="UniProtKB-UniRule"/>
</dbReference>
<dbReference type="GO" id="GO:0005739">
    <property type="term" value="C:mitochondrion"/>
    <property type="evidence" value="ECO:0007669"/>
    <property type="project" value="UniProtKB-SubCell"/>
</dbReference>
<dbReference type="SUPFAM" id="SSF88723">
    <property type="entry name" value="PIN domain-like"/>
    <property type="match status" value="1"/>
</dbReference>
<evidence type="ECO:0000256" key="12">
    <source>
        <dbReference type="ARBA" id="ARBA00023204"/>
    </source>
</evidence>
<evidence type="ECO:0000256" key="3">
    <source>
        <dbReference type="ARBA" id="ARBA00022705"/>
    </source>
</evidence>
<keyword evidence="5 15" id="KW-0479">Metal-binding</keyword>
<dbReference type="AlphaFoldDB" id="A0AA36GN02"/>
<dbReference type="GO" id="GO:0003677">
    <property type="term" value="F:DNA binding"/>
    <property type="evidence" value="ECO:0007669"/>
    <property type="project" value="UniProtKB-UniRule"/>
</dbReference>
<evidence type="ECO:0000256" key="1">
    <source>
        <dbReference type="ARBA" id="ARBA00004173"/>
    </source>
</evidence>
<evidence type="ECO:0000313" key="19">
    <source>
        <dbReference type="EMBL" id="CAJ0595062.1"/>
    </source>
</evidence>
<dbReference type="InterPro" id="IPR008918">
    <property type="entry name" value="HhH2"/>
</dbReference>
<dbReference type="FunFam" id="1.10.150.20:FF:000009">
    <property type="entry name" value="Flap endonuclease 1"/>
    <property type="match status" value="1"/>
</dbReference>
<dbReference type="SMART" id="SM00484">
    <property type="entry name" value="XPGI"/>
    <property type="match status" value="1"/>
</dbReference>
<dbReference type="InterPro" id="IPR023426">
    <property type="entry name" value="Flap_endonuc"/>
</dbReference>
<dbReference type="GO" id="GO:0004523">
    <property type="term" value="F:RNA-DNA hybrid ribonuclease activity"/>
    <property type="evidence" value="ECO:0007669"/>
    <property type="project" value="TreeGrafter"/>
</dbReference>
<feature type="region of interest" description="Disordered" evidence="16">
    <location>
        <begin position="349"/>
        <end position="379"/>
    </location>
</feature>
<dbReference type="InterPro" id="IPR029060">
    <property type="entry name" value="PIN-like_dom_sf"/>
</dbReference>
<evidence type="ECO:0000256" key="9">
    <source>
        <dbReference type="ARBA" id="ARBA00022839"/>
    </source>
</evidence>
<dbReference type="GO" id="GO:0030145">
    <property type="term" value="F:manganese ion binding"/>
    <property type="evidence" value="ECO:0007669"/>
    <property type="project" value="TreeGrafter"/>
</dbReference>
<evidence type="ECO:0000256" key="5">
    <source>
        <dbReference type="ARBA" id="ARBA00022723"/>
    </source>
</evidence>
<dbReference type="SMART" id="SM00485">
    <property type="entry name" value="XPGN"/>
    <property type="match status" value="1"/>
</dbReference>
<dbReference type="Pfam" id="PF00867">
    <property type="entry name" value="XPG_I"/>
    <property type="match status" value="1"/>
</dbReference>
<evidence type="ECO:0000256" key="13">
    <source>
        <dbReference type="ARBA" id="ARBA00023242"/>
    </source>
</evidence>
<keyword evidence="8 15" id="KW-0378">Hydrolase</keyword>
<keyword evidence="9 15" id="KW-0269">Exonuclease</keyword>
<dbReference type="GO" id="GO:0008409">
    <property type="term" value="F:5'-3' exonuclease activity"/>
    <property type="evidence" value="ECO:0007669"/>
    <property type="project" value="UniProtKB-UniRule"/>
</dbReference>
<keyword evidence="7 15" id="KW-0227">DNA damage</keyword>
<dbReference type="InterPro" id="IPR006085">
    <property type="entry name" value="XPG_DNA_repair_N"/>
</dbReference>
<dbReference type="InterPro" id="IPR036279">
    <property type="entry name" value="5-3_exonuclease_C_sf"/>
</dbReference>
<organism evidence="19 20">
    <name type="scientific">Cylicocyclus nassatus</name>
    <name type="common">Nematode worm</name>
    <dbReference type="NCBI Taxonomy" id="53992"/>
    <lineage>
        <taxon>Eukaryota</taxon>
        <taxon>Metazoa</taxon>
        <taxon>Ecdysozoa</taxon>
        <taxon>Nematoda</taxon>
        <taxon>Chromadorea</taxon>
        <taxon>Rhabditida</taxon>
        <taxon>Rhabditina</taxon>
        <taxon>Rhabditomorpha</taxon>
        <taxon>Strongyloidea</taxon>
        <taxon>Strongylidae</taxon>
        <taxon>Cylicocyclus</taxon>
    </lineage>
</organism>
<dbReference type="GO" id="GO:0006284">
    <property type="term" value="P:base-excision repair"/>
    <property type="evidence" value="ECO:0007669"/>
    <property type="project" value="UniProtKB-UniRule"/>
</dbReference>
<comment type="caution">
    <text evidence="19">The sequence shown here is derived from an EMBL/GenBank/DDBJ whole genome shotgun (WGS) entry which is preliminary data.</text>
</comment>
<dbReference type="PANTHER" id="PTHR11081:SF9">
    <property type="entry name" value="FLAP ENDONUCLEASE 1"/>
    <property type="match status" value="1"/>
</dbReference>
<name>A0AA36GN02_CYLNA</name>
<comment type="cofactor">
    <cofactor evidence="15">
        <name>Mg(2+)</name>
        <dbReference type="ChEBI" id="CHEBI:18420"/>
    </cofactor>
    <text evidence="15">Binds 2 magnesium ions per subunit. They probably participate in the reaction catalyzed by the enzyme. May bind an additional third magnesium ion after substrate binding.</text>
</comment>
<dbReference type="Gene3D" id="3.40.50.1010">
    <property type="entry name" value="5'-nuclease"/>
    <property type="match status" value="1"/>
</dbReference>
<gene>
    <name evidence="19" type="ORF">CYNAS_LOCUS7045</name>
</gene>
<dbReference type="InterPro" id="IPR019974">
    <property type="entry name" value="XPG_CS"/>
</dbReference>
<comment type="function">
    <text evidence="15">Structure-specific nuclease with 5'-flap endonuclease and 5'-3' exonuclease activities involved in DNA replication and repair. During DNA replication, cleaves the 5'-overhanging flap structure that is generated by displacement synthesis when DNA polymerase encounters the 5'-end of a downstream Okazaki fragment. It enters the flap from the 5'-end and then tracks to cleave the flap base, leaving a nick for ligation. Also involved in the long patch base excision repair (LP-BER) pathway, by cleaving within the apurinic/apyrimidinic (AP) site-terminated flap. Acts as a genome stabilization factor that prevents flaps from equilibrating into structures that lead to duplications and deletions. Also possesses 5'-3' exonuclease activity on nicked or gapped double-stranded DNA, and exhibits RNase H activity. Also involved in replication and repair of rDNA and in repairing mitochondrial DNA.</text>
</comment>
<keyword evidence="2 15" id="KW-0597">Phosphoprotein</keyword>
<dbReference type="InterPro" id="IPR006086">
    <property type="entry name" value="XPG-I_dom"/>
</dbReference>
<keyword evidence="20" id="KW-1185">Reference proteome</keyword>
<dbReference type="PRINTS" id="PR00853">
    <property type="entry name" value="XPGRADSUPER"/>
</dbReference>
<dbReference type="PROSITE" id="PS00841">
    <property type="entry name" value="XPG_1"/>
    <property type="match status" value="1"/>
</dbReference>
<evidence type="ECO:0000256" key="6">
    <source>
        <dbReference type="ARBA" id="ARBA00022759"/>
    </source>
</evidence>
<evidence type="ECO:0000256" key="16">
    <source>
        <dbReference type="SAM" id="MobiDB-lite"/>
    </source>
</evidence>
<evidence type="ECO:0000256" key="4">
    <source>
        <dbReference type="ARBA" id="ARBA00022722"/>
    </source>
</evidence>
<feature type="domain" description="XPG N-terminal" evidence="18">
    <location>
        <begin position="1"/>
        <end position="107"/>
    </location>
</feature>
<dbReference type="CDD" id="cd09867">
    <property type="entry name" value="PIN_FEN1"/>
    <property type="match status" value="1"/>
</dbReference>
<dbReference type="GO" id="GO:0005654">
    <property type="term" value="C:nucleoplasm"/>
    <property type="evidence" value="ECO:0007669"/>
    <property type="project" value="UniProtKB-SubCell"/>
</dbReference>
<dbReference type="SUPFAM" id="SSF47807">
    <property type="entry name" value="5' to 3' exonuclease, C-terminal subdomain"/>
    <property type="match status" value="1"/>
</dbReference>
<evidence type="ECO:0000256" key="10">
    <source>
        <dbReference type="ARBA" id="ARBA00022842"/>
    </source>
</evidence>
<evidence type="ECO:0000256" key="14">
    <source>
        <dbReference type="ARBA" id="ARBA00034726"/>
    </source>
</evidence>
<evidence type="ECO:0000256" key="8">
    <source>
        <dbReference type="ARBA" id="ARBA00022801"/>
    </source>
</evidence>
<evidence type="ECO:0000256" key="2">
    <source>
        <dbReference type="ARBA" id="ARBA00022553"/>
    </source>
</evidence>
<reference evidence="19" key="1">
    <citation type="submission" date="2023-07" db="EMBL/GenBank/DDBJ databases">
        <authorList>
            <consortium name="CYATHOMIX"/>
        </authorList>
    </citation>
    <scope>NUCLEOTIDE SEQUENCE</scope>
    <source>
        <strain evidence="19">N/A</strain>
    </source>
</reference>
<dbReference type="EC" id="3.1.-.-" evidence="15"/>
<dbReference type="PANTHER" id="PTHR11081">
    <property type="entry name" value="FLAP ENDONUCLEASE FAMILY MEMBER"/>
    <property type="match status" value="1"/>
</dbReference>
<keyword evidence="12 15" id="KW-0234">DNA repair</keyword>
<dbReference type="GO" id="GO:0000287">
    <property type="term" value="F:magnesium ion binding"/>
    <property type="evidence" value="ECO:0007669"/>
    <property type="project" value="UniProtKB-UniRule"/>
</dbReference>
<dbReference type="EMBL" id="CATQJL010000112">
    <property type="protein sequence ID" value="CAJ0595062.1"/>
    <property type="molecule type" value="Genomic_DNA"/>
</dbReference>
<keyword evidence="11 15" id="KW-0496">Mitochondrion</keyword>
<evidence type="ECO:0000259" key="18">
    <source>
        <dbReference type="SMART" id="SM00485"/>
    </source>
</evidence>
<evidence type="ECO:0000259" key="17">
    <source>
        <dbReference type="SMART" id="SM00484"/>
    </source>
</evidence>